<dbReference type="OrthoDB" id="5524851at2"/>
<sequence>MNTSASNLLAGPPVIHDLTDEQWHRIVPLLPEMKDLGPRRGRPCIDIRCVVDSVLWVLRTGKAWKALPERYPPYQTSHRYYLRWKRSGVLASIAFALFNSDAVLTRQDSRKGSASTV</sequence>
<dbReference type="InterPro" id="IPR025161">
    <property type="entry name" value="IS402-like_dom"/>
</dbReference>
<evidence type="ECO:0000313" key="2">
    <source>
        <dbReference type="EMBL" id="RDJ99247.1"/>
    </source>
</evidence>
<keyword evidence="3" id="KW-1185">Reference proteome</keyword>
<dbReference type="Pfam" id="PF13340">
    <property type="entry name" value="DUF4096"/>
    <property type="match status" value="1"/>
</dbReference>
<organism evidence="2 3">
    <name type="scientific">Paraburkholderia lacunae</name>
    <dbReference type="NCBI Taxonomy" id="2211104"/>
    <lineage>
        <taxon>Bacteria</taxon>
        <taxon>Pseudomonadati</taxon>
        <taxon>Pseudomonadota</taxon>
        <taxon>Betaproteobacteria</taxon>
        <taxon>Burkholderiales</taxon>
        <taxon>Burkholderiaceae</taxon>
        <taxon>Paraburkholderia</taxon>
    </lineage>
</organism>
<comment type="caution">
    <text evidence="2">The sequence shown here is derived from an EMBL/GenBank/DDBJ whole genome shotgun (WGS) entry which is preliminary data.</text>
</comment>
<proteinExistence type="predicted"/>
<name>A0A370N1A5_9BURK</name>
<evidence type="ECO:0000259" key="1">
    <source>
        <dbReference type="Pfam" id="PF13340"/>
    </source>
</evidence>
<dbReference type="AlphaFoldDB" id="A0A370N1A5"/>
<dbReference type="EMBL" id="QHKS01000024">
    <property type="protein sequence ID" value="RDJ99247.1"/>
    <property type="molecule type" value="Genomic_DNA"/>
</dbReference>
<feature type="domain" description="Insertion element IS402-like" evidence="1">
    <location>
        <begin position="18"/>
        <end position="93"/>
    </location>
</feature>
<reference evidence="3" key="1">
    <citation type="submission" date="2018-05" db="EMBL/GenBank/DDBJ databases">
        <authorList>
            <person name="Feng T."/>
        </authorList>
    </citation>
    <scope>NUCLEOTIDE SEQUENCE [LARGE SCALE GENOMIC DNA]</scope>
    <source>
        <strain evidence="3">S27</strain>
    </source>
</reference>
<dbReference type="Proteomes" id="UP000254875">
    <property type="component" value="Unassembled WGS sequence"/>
</dbReference>
<dbReference type="RefSeq" id="WP_115106216.1">
    <property type="nucleotide sequence ID" value="NZ_QHKS01000024.1"/>
</dbReference>
<dbReference type="PANTHER" id="PTHR46637">
    <property type="entry name" value="TIS1421-TRANSPOSASE PROTEIN A"/>
    <property type="match status" value="1"/>
</dbReference>
<evidence type="ECO:0000313" key="3">
    <source>
        <dbReference type="Proteomes" id="UP000254875"/>
    </source>
</evidence>
<gene>
    <name evidence="2" type="ORF">DLM46_28850</name>
</gene>
<accession>A0A370N1A5</accession>
<dbReference type="PANTHER" id="PTHR46637:SF1">
    <property type="entry name" value="BLL5188 PROTEIN"/>
    <property type="match status" value="1"/>
</dbReference>
<dbReference type="InterPro" id="IPR052909">
    <property type="entry name" value="Transposase_6_like"/>
</dbReference>
<protein>
    <recommendedName>
        <fullName evidence="1">Insertion element IS402-like domain-containing protein</fullName>
    </recommendedName>
</protein>